<dbReference type="InterPro" id="IPR004557">
    <property type="entry name" value="PrmC-related"/>
</dbReference>
<dbReference type="GO" id="GO:0008757">
    <property type="term" value="F:S-adenosylmethionine-dependent methyltransferase activity"/>
    <property type="evidence" value="ECO:0007669"/>
    <property type="project" value="TreeGrafter"/>
</dbReference>
<dbReference type="GO" id="GO:0008276">
    <property type="term" value="F:protein methyltransferase activity"/>
    <property type="evidence" value="ECO:0007669"/>
    <property type="project" value="TreeGrafter"/>
</dbReference>
<dbReference type="Proteomes" id="UP000192674">
    <property type="component" value="Unassembled WGS sequence"/>
</dbReference>
<dbReference type="InterPro" id="IPR029063">
    <property type="entry name" value="SAM-dependent_MTases_sf"/>
</dbReference>
<keyword evidence="6" id="KW-1185">Reference proteome</keyword>
<dbReference type="GO" id="GO:0035657">
    <property type="term" value="C:eRF1 methyltransferase complex"/>
    <property type="evidence" value="ECO:0007669"/>
    <property type="project" value="TreeGrafter"/>
</dbReference>
<reference evidence="5 6" key="1">
    <citation type="submission" date="2017-04" db="EMBL/GenBank/DDBJ databases">
        <authorList>
            <person name="Afonso C.L."/>
            <person name="Miller P.J."/>
            <person name="Scott M.A."/>
            <person name="Spackman E."/>
            <person name="Goraichik I."/>
            <person name="Dimitrov K.M."/>
            <person name="Suarez D.L."/>
            <person name="Swayne D.E."/>
        </authorList>
    </citation>
    <scope>NUCLEOTIDE SEQUENCE [LARGE SCALE GENOMIC DNA]</scope>
    <source>
        <strain evidence="5 6">DSM 43828</strain>
    </source>
</reference>
<accession>A0A1W2FAZ5</accession>
<protein>
    <submittedName>
        <fullName evidence="5">Release factor glutamine methyltransferase</fullName>
    </submittedName>
</protein>
<evidence type="ECO:0000313" key="6">
    <source>
        <dbReference type="Proteomes" id="UP000192674"/>
    </source>
</evidence>
<dbReference type="EMBL" id="FWXV01000005">
    <property type="protein sequence ID" value="SMD19169.1"/>
    <property type="molecule type" value="Genomic_DNA"/>
</dbReference>
<proteinExistence type="inferred from homology"/>
<dbReference type="GO" id="GO:0032259">
    <property type="term" value="P:methylation"/>
    <property type="evidence" value="ECO:0007669"/>
    <property type="project" value="UniProtKB-KW"/>
</dbReference>
<keyword evidence="3 5" id="KW-0808">Transferase</keyword>
<evidence type="ECO:0000256" key="1">
    <source>
        <dbReference type="ARBA" id="ARBA00006149"/>
    </source>
</evidence>
<dbReference type="RefSeq" id="WP_084430224.1">
    <property type="nucleotide sequence ID" value="NZ_FWXV01000005.1"/>
</dbReference>
<dbReference type="Pfam" id="PF06325">
    <property type="entry name" value="PrmA"/>
    <property type="match status" value="1"/>
</dbReference>
<dbReference type="SUPFAM" id="SSF53335">
    <property type="entry name" value="S-adenosyl-L-methionine-dependent methyltransferases"/>
    <property type="match status" value="1"/>
</dbReference>
<organism evidence="5 6">
    <name type="scientific">Kibdelosporangium aridum</name>
    <dbReference type="NCBI Taxonomy" id="2030"/>
    <lineage>
        <taxon>Bacteria</taxon>
        <taxon>Bacillati</taxon>
        <taxon>Actinomycetota</taxon>
        <taxon>Actinomycetes</taxon>
        <taxon>Pseudonocardiales</taxon>
        <taxon>Pseudonocardiaceae</taxon>
        <taxon>Kibdelosporangium</taxon>
    </lineage>
</organism>
<evidence type="ECO:0000313" key="5">
    <source>
        <dbReference type="EMBL" id="SMD19169.1"/>
    </source>
</evidence>
<dbReference type="AlphaFoldDB" id="A0A1W2FAZ5"/>
<comment type="similarity">
    <text evidence="1">Belongs to the eukaryotic/archaeal PrmC-related family.</text>
</comment>
<evidence type="ECO:0000256" key="3">
    <source>
        <dbReference type="ARBA" id="ARBA00022679"/>
    </source>
</evidence>
<evidence type="ECO:0000256" key="4">
    <source>
        <dbReference type="ARBA" id="ARBA00022691"/>
    </source>
</evidence>
<name>A0A1W2FAZ5_KIBAR</name>
<dbReference type="OrthoDB" id="8746524at2"/>
<dbReference type="InterPro" id="IPR002052">
    <property type="entry name" value="DNA_methylase_N6_adenine_CS"/>
</dbReference>
<evidence type="ECO:0000256" key="2">
    <source>
        <dbReference type="ARBA" id="ARBA00022603"/>
    </source>
</evidence>
<sequence length="217" mass="23055">MWLLRPPGVYRPQEDTWLLADALRTAPLPPRATVLDVCTGTGALAVTAGQLGAAEVTAVDVSRRAAAAAWMNGRVNGVPIRTICGHFGDLVGSERFDVVLANPPYVPAPDVPGSGKARAWDAGDRGRAVLNRLCAVIPLLLNDKGMALIVHSELCDPDATVHQLRGANLKAAVIARQVIPFGPVMRSRAAWLESAGLIEPGQRHEELVVIRADVTSQ</sequence>
<keyword evidence="4" id="KW-0949">S-adenosyl-L-methionine</keyword>
<gene>
    <name evidence="5" type="ORF">SAMN05661093_06051</name>
</gene>
<dbReference type="PANTHER" id="PTHR45875:SF1">
    <property type="entry name" value="METHYLTRANSFERASE N6AMT1"/>
    <property type="match status" value="1"/>
</dbReference>
<dbReference type="PROSITE" id="PS00092">
    <property type="entry name" value="N6_MTASE"/>
    <property type="match status" value="1"/>
</dbReference>
<keyword evidence="2 5" id="KW-0489">Methyltransferase</keyword>
<dbReference type="InterPro" id="IPR052190">
    <property type="entry name" value="Euk-Arch_PrmC-MTase"/>
</dbReference>
<dbReference type="GO" id="GO:0003676">
    <property type="term" value="F:nucleic acid binding"/>
    <property type="evidence" value="ECO:0007669"/>
    <property type="project" value="InterPro"/>
</dbReference>
<dbReference type="Gene3D" id="3.40.50.150">
    <property type="entry name" value="Vaccinia Virus protein VP39"/>
    <property type="match status" value="1"/>
</dbReference>
<dbReference type="PANTHER" id="PTHR45875">
    <property type="entry name" value="METHYLTRANSFERASE N6AMT1"/>
    <property type="match status" value="1"/>
</dbReference>
<dbReference type="CDD" id="cd02440">
    <property type="entry name" value="AdoMet_MTases"/>
    <property type="match status" value="1"/>
</dbReference>
<dbReference type="NCBIfam" id="TIGR00537">
    <property type="entry name" value="hemK_rel_arch"/>
    <property type="match status" value="1"/>
</dbReference>